<evidence type="ECO:0000313" key="1">
    <source>
        <dbReference type="EMBL" id="MBB6090650.1"/>
    </source>
</evidence>
<comment type="caution">
    <text evidence="1">The sequence shown here is derived from an EMBL/GenBank/DDBJ whole genome shotgun (WGS) entry which is preliminary data.</text>
</comment>
<dbReference type="OMA" id="VAVWITC"/>
<organism evidence="1 2">
    <name type="scientific">Halobacterium salinarum</name>
    <name type="common">Halobacterium halobium</name>
    <dbReference type="NCBI Taxonomy" id="2242"/>
    <lineage>
        <taxon>Archaea</taxon>
        <taxon>Methanobacteriati</taxon>
        <taxon>Methanobacteriota</taxon>
        <taxon>Stenosarchaea group</taxon>
        <taxon>Halobacteria</taxon>
        <taxon>Halobacteriales</taxon>
        <taxon>Halobacteriaceae</taxon>
        <taxon>Halobacterium</taxon>
    </lineage>
</organism>
<dbReference type="Proteomes" id="UP000642919">
    <property type="component" value="Unassembled WGS sequence"/>
</dbReference>
<dbReference type="GeneID" id="68695370"/>
<sequence>MTSEETQPCCKIVRVADDYDISEIDAKLIERRDHGDSLRDLATYLNKQILSESLNTGTREVVGDADSIYNVLRGDDVNRSRQVELRSKLDRNGIDVEAVERDFVSHQTVRNHLHDCKAIDTGRKSTVDVDDAQKTIEWAQARSEGVIEQTIERLRNAGNVSDTPAEITLSVRVGCSACGRTYRIGEFLEQRGCDCQTDAK</sequence>
<dbReference type="AlphaFoldDB" id="A0A841HE72"/>
<reference evidence="1" key="1">
    <citation type="submission" date="2020-08" db="EMBL/GenBank/DDBJ databases">
        <title>Genomic Encyclopedia of Type Strains, Phase IV (KMG-IV): sequencing the most valuable type-strain genomes for metagenomic binning, comparative biology and taxonomic classification.</title>
        <authorList>
            <person name="Goeker M."/>
        </authorList>
    </citation>
    <scope>NUCLEOTIDE SEQUENCE</scope>
    <source>
        <strain evidence="1">DSM 669</strain>
    </source>
</reference>
<dbReference type="RefSeq" id="WP_010904053.1">
    <property type="nucleotide sequence ID" value="NZ_CP146626.1"/>
</dbReference>
<dbReference type="Pfam" id="PF21811">
    <property type="entry name" value="RdfA"/>
    <property type="match status" value="1"/>
</dbReference>
<gene>
    <name evidence="1" type="ORF">HNR49_002034</name>
</gene>
<evidence type="ECO:0000313" key="2">
    <source>
        <dbReference type="Proteomes" id="UP000642919"/>
    </source>
</evidence>
<accession>A0A841HE72</accession>
<protein>
    <submittedName>
        <fullName evidence="1">Uncharacterized protein</fullName>
    </submittedName>
</protein>
<dbReference type="EMBL" id="JACHGX010000006">
    <property type="protein sequence ID" value="MBB6090650.1"/>
    <property type="molecule type" value="Genomic_DNA"/>
</dbReference>
<proteinExistence type="predicted"/>
<dbReference type="InterPro" id="IPR048925">
    <property type="entry name" value="RdfA"/>
</dbReference>
<name>A0A841HE72_HALSI</name>